<dbReference type="EMBL" id="FNBW01000002">
    <property type="protein sequence ID" value="SDF24648.1"/>
    <property type="molecule type" value="Genomic_DNA"/>
</dbReference>
<dbReference type="OrthoDB" id="9794540at2"/>
<keyword evidence="1" id="KW-0812">Transmembrane</keyword>
<evidence type="ECO:0000313" key="3">
    <source>
        <dbReference type="Proteomes" id="UP000198615"/>
    </source>
</evidence>
<organism evidence="2 3">
    <name type="scientific">Thalassobaculum litoreum DSM 18839</name>
    <dbReference type="NCBI Taxonomy" id="1123362"/>
    <lineage>
        <taxon>Bacteria</taxon>
        <taxon>Pseudomonadati</taxon>
        <taxon>Pseudomonadota</taxon>
        <taxon>Alphaproteobacteria</taxon>
        <taxon>Rhodospirillales</taxon>
        <taxon>Thalassobaculaceae</taxon>
        <taxon>Thalassobaculum</taxon>
    </lineage>
</organism>
<feature type="transmembrane region" description="Helical" evidence="1">
    <location>
        <begin position="128"/>
        <end position="146"/>
    </location>
</feature>
<evidence type="ECO:0000313" key="2">
    <source>
        <dbReference type="EMBL" id="SDF24648.1"/>
    </source>
</evidence>
<comment type="caution">
    <text evidence="2">The sequence shown here is derived from an EMBL/GenBank/DDBJ whole genome shotgun (WGS) entry which is preliminary data.</text>
</comment>
<evidence type="ECO:0000256" key="1">
    <source>
        <dbReference type="SAM" id="Phobius"/>
    </source>
</evidence>
<dbReference type="RefSeq" id="WP_028793945.1">
    <property type="nucleotide sequence ID" value="NZ_FNBW01000002.1"/>
</dbReference>
<reference evidence="2 3" key="1">
    <citation type="submission" date="2016-10" db="EMBL/GenBank/DDBJ databases">
        <authorList>
            <person name="Varghese N."/>
            <person name="Submissions S."/>
        </authorList>
    </citation>
    <scope>NUCLEOTIDE SEQUENCE [LARGE SCALE GENOMIC DNA]</scope>
    <source>
        <strain evidence="2 3">DSM 18839</strain>
    </source>
</reference>
<keyword evidence="3" id="KW-1185">Reference proteome</keyword>
<dbReference type="Proteomes" id="UP000198615">
    <property type="component" value="Unassembled WGS sequence"/>
</dbReference>
<evidence type="ECO:0008006" key="4">
    <source>
        <dbReference type="Google" id="ProtNLM"/>
    </source>
</evidence>
<name>A0A8G2EVD3_9PROT</name>
<keyword evidence="1" id="KW-0472">Membrane</keyword>
<feature type="transmembrane region" description="Helical" evidence="1">
    <location>
        <begin position="181"/>
        <end position="204"/>
    </location>
</feature>
<gene>
    <name evidence="2" type="ORF">SAMN05660686_00727</name>
</gene>
<feature type="transmembrane region" description="Helical" evidence="1">
    <location>
        <begin position="7"/>
        <end position="30"/>
    </location>
</feature>
<proteinExistence type="predicted"/>
<sequence length="378" mass="41519">MTDPRRYLVRMIIFLVAVLVVAGVLFGALIDAFMANPALNGVILGVALIGILFVFQQVFLLAPEASWIDSFRNNMSMQRDPVLLAPVATLLNERQSSGRQSTLSAMSLRSLLDSISVRLEESRDISRYLIGLLIFLGLLGTFWGLLRTVGAVSEVINGLSIESGDLGTVFSDMKAGLQSPLSGMGTAFASSLFGLAGSLVLGFLDLQLGKAQNRFYNELEEWLSSFTRLGGSSIIGDGEHSATAYQQALMEQTAESLDKLQRIMSRGEDDRRSNNAIMVALVEQLRELTDKLDTDRDMLHRMVSAQDDLRPVLSRLADASGGGRDEIVRSHLRNIEAYMARMLEDSGNGRAQMTEELRGEIRLVARTIAALAEEERRD</sequence>
<feature type="transmembrane region" description="Helical" evidence="1">
    <location>
        <begin position="42"/>
        <end position="62"/>
    </location>
</feature>
<protein>
    <recommendedName>
        <fullName evidence="4">Flagellar motor protein MotA</fullName>
    </recommendedName>
</protein>
<accession>A0A8G2EVD3</accession>
<dbReference type="AlphaFoldDB" id="A0A8G2EVD3"/>
<keyword evidence="1" id="KW-1133">Transmembrane helix</keyword>